<organism evidence="2 3">
    <name type="scientific">Priestia iocasae</name>
    <dbReference type="NCBI Taxonomy" id="2291674"/>
    <lineage>
        <taxon>Bacteria</taxon>
        <taxon>Bacillati</taxon>
        <taxon>Bacillota</taxon>
        <taxon>Bacilli</taxon>
        <taxon>Bacillales</taxon>
        <taxon>Bacillaceae</taxon>
        <taxon>Priestia</taxon>
    </lineage>
</organism>
<accession>A0ABS2QUR9</accession>
<feature type="compositionally biased region" description="Polar residues" evidence="1">
    <location>
        <begin position="18"/>
        <end position="28"/>
    </location>
</feature>
<dbReference type="InterPro" id="IPR025625">
    <property type="entry name" value="YuzL"/>
</dbReference>
<proteinExistence type="predicted"/>
<feature type="region of interest" description="Disordered" evidence="1">
    <location>
        <begin position="1"/>
        <end position="41"/>
    </location>
</feature>
<dbReference type="RefSeq" id="WP_205186781.1">
    <property type="nucleotide sequence ID" value="NZ_JAFBFC010000003.1"/>
</dbReference>
<name>A0ABS2QUR9_9BACI</name>
<reference evidence="2 3" key="1">
    <citation type="submission" date="2021-01" db="EMBL/GenBank/DDBJ databases">
        <title>Genomic Encyclopedia of Type Strains, Phase IV (KMG-IV): sequencing the most valuable type-strain genomes for metagenomic binning, comparative biology and taxonomic classification.</title>
        <authorList>
            <person name="Goeker M."/>
        </authorList>
    </citation>
    <scope>NUCLEOTIDE SEQUENCE [LARGE SCALE GENOMIC DNA]</scope>
    <source>
        <strain evidence="2 3">DSM 104297</strain>
    </source>
</reference>
<evidence type="ECO:0008006" key="4">
    <source>
        <dbReference type="Google" id="ProtNLM"/>
    </source>
</evidence>
<protein>
    <recommendedName>
        <fullName evidence="4">YuzL-like protein</fullName>
    </recommendedName>
</protein>
<dbReference type="Pfam" id="PF14115">
    <property type="entry name" value="YuzL"/>
    <property type="match status" value="1"/>
</dbReference>
<dbReference type="Proteomes" id="UP000809829">
    <property type="component" value="Unassembled WGS sequence"/>
</dbReference>
<sequence length="41" mass="4463">MSRIKKDHSKSDLAAPNVQGQGTTTSETGVEKSSSRMKQKK</sequence>
<dbReference type="EMBL" id="JAFBFC010000003">
    <property type="protein sequence ID" value="MBM7703210.1"/>
    <property type="molecule type" value="Genomic_DNA"/>
</dbReference>
<evidence type="ECO:0000256" key="1">
    <source>
        <dbReference type="SAM" id="MobiDB-lite"/>
    </source>
</evidence>
<keyword evidence="3" id="KW-1185">Reference proteome</keyword>
<evidence type="ECO:0000313" key="3">
    <source>
        <dbReference type="Proteomes" id="UP000809829"/>
    </source>
</evidence>
<evidence type="ECO:0000313" key="2">
    <source>
        <dbReference type="EMBL" id="MBM7703210.1"/>
    </source>
</evidence>
<comment type="caution">
    <text evidence="2">The sequence shown here is derived from an EMBL/GenBank/DDBJ whole genome shotgun (WGS) entry which is preliminary data.</text>
</comment>
<gene>
    <name evidence="2" type="ORF">JOC83_002057</name>
</gene>